<organism evidence="2 3">
    <name type="scientific">Pseudomonas reinekei</name>
    <dbReference type="NCBI Taxonomy" id="395598"/>
    <lineage>
        <taxon>Bacteria</taxon>
        <taxon>Pseudomonadati</taxon>
        <taxon>Pseudomonadota</taxon>
        <taxon>Gammaproteobacteria</taxon>
        <taxon>Pseudomonadales</taxon>
        <taxon>Pseudomonadaceae</taxon>
        <taxon>Pseudomonas</taxon>
    </lineage>
</organism>
<dbReference type="RefSeq" id="WP_341865041.1">
    <property type="nucleotide sequence ID" value="NZ_MSTQ01000050.1"/>
</dbReference>
<evidence type="ECO:0000313" key="2">
    <source>
        <dbReference type="EMBL" id="OLT98668.1"/>
    </source>
</evidence>
<evidence type="ECO:0000259" key="1">
    <source>
        <dbReference type="Pfam" id="PF18431"/>
    </source>
</evidence>
<dbReference type="Proteomes" id="UP000186756">
    <property type="component" value="Unassembled WGS sequence"/>
</dbReference>
<evidence type="ECO:0000313" key="3">
    <source>
        <dbReference type="Proteomes" id="UP000186756"/>
    </source>
</evidence>
<dbReference type="CDD" id="cd20684">
    <property type="entry name" value="CdiA-CT_Yk_RNaseA-like"/>
    <property type="match status" value="1"/>
</dbReference>
<feature type="domain" description="Bacterial CdiA-CT RNAse A" evidence="1">
    <location>
        <begin position="43"/>
        <end position="152"/>
    </location>
</feature>
<protein>
    <recommendedName>
        <fullName evidence="1">Bacterial CdiA-CT RNAse A domain-containing protein</fullName>
    </recommendedName>
</protein>
<accession>A0A1Q9WIP9</accession>
<keyword evidence="3" id="KW-1185">Reference proteome</keyword>
<feature type="non-terminal residue" evidence="2">
    <location>
        <position position="1"/>
    </location>
</feature>
<dbReference type="AlphaFoldDB" id="A0A1Q9WIP9"/>
<dbReference type="Pfam" id="PF18431">
    <property type="entry name" value="RNAse_A_bac"/>
    <property type="match status" value="1"/>
</dbReference>
<dbReference type="EMBL" id="MSTQ01000050">
    <property type="protein sequence ID" value="OLT98668.1"/>
    <property type="molecule type" value="Genomic_DNA"/>
</dbReference>
<comment type="caution">
    <text evidence="2">The sequence shown here is derived from an EMBL/GenBank/DDBJ whole genome shotgun (WGS) entry which is preliminary data.</text>
</comment>
<gene>
    <name evidence="2" type="ORF">BVK86_28910</name>
</gene>
<sequence length="155" mass="16388">PNPTGWVDPLGLACQCPGDIDADGPFSEIVPGGGLAAHEAQGGHLIAKHIARTDVQLADRLRAEPHIPAASTFPDRATAESAAARTLAANKIKVEEFLNSSKGKTTVTHHFPHPVGVSMINGNTNHEPASKVLLVLKKDVQRPEGYFLLTGFSES</sequence>
<proteinExistence type="predicted"/>
<name>A0A1Q9WIP9_PSERE</name>
<dbReference type="InterPro" id="IPR041436">
    <property type="entry name" value="RNAse_A_bac"/>
</dbReference>
<reference evidence="2" key="1">
    <citation type="submission" date="2017-01" db="EMBL/GenBank/DDBJ databases">
        <authorList>
            <person name="Poblete-Castro I."/>
        </authorList>
    </citation>
    <scope>NUCLEOTIDE SEQUENCE [LARGE SCALE GENOMIC DNA]</scope>
    <source>
        <strain evidence="2">MT1</strain>
    </source>
</reference>